<name>A0ABQ9H2N3_9NEOP</name>
<dbReference type="Proteomes" id="UP001159363">
    <property type="component" value="Chromosome 6"/>
</dbReference>
<accession>A0ABQ9H2N3</accession>
<evidence type="ECO:0000313" key="2">
    <source>
        <dbReference type="Proteomes" id="UP001159363"/>
    </source>
</evidence>
<comment type="caution">
    <text evidence="1">The sequence shown here is derived from an EMBL/GenBank/DDBJ whole genome shotgun (WGS) entry which is preliminary data.</text>
</comment>
<evidence type="ECO:0000313" key="1">
    <source>
        <dbReference type="EMBL" id="KAJ8878530.1"/>
    </source>
</evidence>
<dbReference type="EMBL" id="JARBHB010000007">
    <property type="protein sequence ID" value="KAJ8878530.1"/>
    <property type="molecule type" value="Genomic_DNA"/>
</dbReference>
<keyword evidence="2" id="KW-1185">Reference proteome</keyword>
<protein>
    <submittedName>
        <fullName evidence="1">Uncharacterized protein</fullName>
    </submittedName>
</protein>
<organism evidence="1 2">
    <name type="scientific">Dryococelus australis</name>
    <dbReference type="NCBI Taxonomy" id="614101"/>
    <lineage>
        <taxon>Eukaryota</taxon>
        <taxon>Metazoa</taxon>
        <taxon>Ecdysozoa</taxon>
        <taxon>Arthropoda</taxon>
        <taxon>Hexapoda</taxon>
        <taxon>Insecta</taxon>
        <taxon>Pterygota</taxon>
        <taxon>Neoptera</taxon>
        <taxon>Polyneoptera</taxon>
        <taxon>Phasmatodea</taxon>
        <taxon>Verophasmatodea</taxon>
        <taxon>Anareolatae</taxon>
        <taxon>Phasmatidae</taxon>
        <taxon>Eurycanthinae</taxon>
        <taxon>Dryococelus</taxon>
    </lineage>
</organism>
<proteinExistence type="predicted"/>
<gene>
    <name evidence="1" type="ORF">PR048_019108</name>
</gene>
<sequence length="227" mass="25039">MVEFRPGPAGDKCRGQCRSGGKHALQGEAAAGRPSDAGKVLIGNYMRAPVAWPNVGFVTDDSESRRVFSGISRFPPSFQLALLHYHLASPPSALKTSLFRATQITQLNTLYSYSLNAPFRLLMTDGLVTYRADCVRHVGCKLSSQNSPLPINSHWPPFRYGGNTARLARRSDEALWVRVSVARIAPSLLDLRRGDPTGQITMNNLKVKLIYLPDNLQVDQAINLHAR</sequence>
<reference evidence="1 2" key="1">
    <citation type="submission" date="2023-02" db="EMBL/GenBank/DDBJ databases">
        <title>LHISI_Scaffold_Assembly.</title>
        <authorList>
            <person name="Stuart O.P."/>
            <person name="Cleave R."/>
            <person name="Magrath M.J.L."/>
            <person name="Mikheyev A.S."/>
        </authorList>
    </citation>
    <scope>NUCLEOTIDE SEQUENCE [LARGE SCALE GENOMIC DNA]</scope>
    <source>
        <strain evidence="1">Daus_M_001</strain>
        <tissue evidence="1">Leg muscle</tissue>
    </source>
</reference>